<feature type="compositionally biased region" description="Low complexity" evidence="4">
    <location>
        <begin position="20"/>
        <end position="44"/>
    </location>
</feature>
<evidence type="ECO:0000256" key="1">
    <source>
        <dbReference type="ARBA" id="ARBA00004604"/>
    </source>
</evidence>
<organism evidence="5 6">
    <name type="scientific">Phyllachora maydis</name>
    <dbReference type="NCBI Taxonomy" id="1825666"/>
    <lineage>
        <taxon>Eukaryota</taxon>
        <taxon>Fungi</taxon>
        <taxon>Dikarya</taxon>
        <taxon>Ascomycota</taxon>
        <taxon>Pezizomycotina</taxon>
        <taxon>Sordariomycetes</taxon>
        <taxon>Sordariomycetidae</taxon>
        <taxon>Phyllachorales</taxon>
        <taxon>Phyllachoraceae</taxon>
        <taxon>Phyllachora</taxon>
    </lineage>
</organism>
<evidence type="ECO:0000256" key="4">
    <source>
        <dbReference type="SAM" id="MobiDB-lite"/>
    </source>
</evidence>
<dbReference type="PANTHER" id="PTHR12928">
    <property type="entry name" value="FRG1 PROTEIN"/>
    <property type="match status" value="1"/>
</dbReference>
<feature type="compositionally biased region" description="Acidic residues" evidence="4">
    <location>
        <begin position="49"/>
        <end position="58"/>
    </location>
</feature>
<comment type="subcellular location">
    <subcellularLocation>
        <location evidence="1">Nucleus</location>
        <location evidence="1">Nucleolus</location>
    </subcellularLocation>
</comment>
<evidence type="ECO:0000313" key="6">
    <source>
        <dbReference type="Proteomes" id="UP001217918"/>
    </source>
</evidence>
<comment type="similarity">
    <text evidence="2">Belongs to the FRG1 family.</text>
</comment>
<dbReference type="GO" id="GO:0071013">
    <property type="term" value="C:catalytic step 2 spliceosome"/>
    <property type="evidence" value="ECO:0007669"/>
    <property type="project" value="TreeGrafter"/>
</dbReference>
<reference evidence="5" key="1">
    <citation type="journal article" date="2023" name="Mol. Plant Microbe Interact.">
        <title>Elucidating the Obligate Nature and Biological Capacity of an Invasive Fungal Corn Pathogen.</title>
        <authorList>
            <person name="MacCready J.S."/>
            <person name="Roggenkamp E.M."/>
            <person name="Gdanetz K."/>
            <person name="Chilvers M.I."/>
        </authorList>
    </citation>
    <scope>NUCLEOTIDE SEQUENCE</scope>
    <source>
        <strain evidence="5">PM02</strain>
    </source>
</reference>
<feature type="region of interest" description="Disordered" evidence="4">
    <location>
        <begin position="1"/>
        <end position="68"/>
    </location>
</feature>
<dbReference type="AlphaFoldDB" id="A0AAD9MEB8"/>
<dbReference type="PANTHER" id="PTHR12928:SF0">
    <property type="entry name" value="FSHD REGION GENE 1"/>
    <property type="match status" value="1"/>
</dbReference>
<name>A0AAD9MEB8_9PEZI</name>
<evidence type="ECO:0000313" key="5">
    <source>
        <dbReference type="EMBL" id="KAK2073949.1"/>
    </source>
</evidence>
<dbReference type="Proteomes" id="UP001217918">
    <property type="component" value="Unassembled WGS sequence"/>
</dbReference>
<evidence type="ECO:0008006" key="7">
    <source>
        <dbReference type="Google" id="ProtNLM"/>
    </source>
</evidence>
<sequence>MVKALTFKGDKKPKKRKRAATTAAPQPGDASDGGAADGSTSAAQRVRDDDDDDDDDEAAPASDDSWVSAEAASDVAGPVLFVLPSDPPAALACDAAGKVFALAVENLADDGGGPATAEPHDVRQVWVASRIVGTEHFRFKGHHGKYLSCDKFGILTATSLAVSPLESFVLIATADQPGTFQVQTLRDTYLSVRAAKAKGPAAAAAVEVRGDAAETGFATTVRIRMQARFKPRLRAAQAERAREKISRRELDAAVGRRLDDGEVRRLKRARREGDYHEMLLDMKVKTKHDKWG</sequence>
<keyword evidence="6" id="KW-1185">Reference proteome</keyword>
<dbReference type="SUPFAM" id="SSF50405">
    <property type="entry name" value="Actin-crosslinking proteins"/>
    <property type="match status" value="1"/>
</dbReference>
<dbReference type="GO" id="GO:0005730">
    <property type="term" value="C:nucleolus"/>
    <property type="evidence" value="ECO:0007669"/>
    <property type="project" value="UniProtKB-SubCell"/>
</dbReference>
<accession>A0AAD9MEB8</accession>
<dbReference type="CDD" id="cd23339">
    <property type="entry name" value="beta-trefoil_FSCN_fungal_FRG1-like"/>
    <property type="match status" value="1"/>
</dbReference>
<comment type="caution">
    <text evidence="5">The sequence shown here is derived from an EMBL/GenBank/DDBJ whole genome shotgun (WGS) entry which is preliminary data.</text>
</comment>
<dbReference type="GO" id="GO:0051015">
    <property type="term" value="F:actin filament binding"/>
    <property type="evidence" value="ECO:0007669"/>
    <property type="project" value="TreeGrafter"/>
</dbReference>
<evidence type="ECO:0000256" key="2">
    <source>
        <dbReference type="ARBA" id="ARBA00010878"/>
    </source>
</evidence>
<evidence type="ECO:0000256" key="3">
    <source>
        <dbReference type="ARBA" id="ARBA00023242"/>
    </source>
</evidence>
<proteinExistence type="inferred from homology"/>
<dbReference type="EMBL" id="JAQQPM010000007">
    <property type="protein sequence ID" value="KAK2073949.1"/>
    <property type="molecule type" value="Genomic_DNA"/>
</dbReference>
<dbReference type="Pfam" id="PF06229">
    <property type="entry name" value="FRG1"/>
    <property type="match status" value="1"/>
</dbReference>
<keyword evidence="3" id="KW-0539">Nucleus</keyword>
<dbReference type="Gene3D" id="2.80.10.50">
    <property type="match status" value="1"/>
</dbReference>
<gene>
    <name evidence="5" type="ORF">P8C59_008188</name>
</gene>
<dbReference type="InterPro" id="IPR010414">
    <property type="entry name" value="FRG1"/>
</dbReference>
<protein>
    <recommendedName>
        <fullName evidence="7">Frg1-like family protein</fullName>
    </recommendedName>
</protein>
<dbReference type="InterPro" id="IPR008999">
    <property type="entry name" value="Actin-crosslinking"/>
</dbReference>